<dbReference type="GO" id="GO:0005737">
    <property type="term" value="C:cytoplasm"/>
    <property type="evidence" value="ECO:0000318"/>
    <property type="project" value="GO_Central"/>
</dbReference>
<dbReference type="Pfam" id="PF00013">
    <property type="entry name" value="KH_1"/>
    <property type="match status" value="2"/>
</dbReference>
<keyword evidence="3" id="KW-0812">Transmembrane</keyword>
<evidence type="ECO:0000256" key="2">
    <source>
        <dbReference type="SAM" id="MobiDB-lite"/>
    </source>
</evidence>
<dbReference type="AlphaFoldDB" id="A0A1S4DFK2"/>
<dbReference type="STRING" id="4097.A0A1S4DFK2"/>
<dbReference type="SMR" id="A0A1S4DFK2"/>
<proteinExistence type="predicted"/>
<keyword evidence="3" id="KW-0472">Membrane</keyword>
<dbReference type="KEGG" id="nta:107829086"/>
<feature type="domain" description="K Homology" evidence="4">
    <location>
        <begin position="32"/>
        <end position="81"/>
    </location>
</feature>
<sequence length="153" mass="16789">MATEGTESNYNSSTEGLQDQSSPRESLPPHSGGSTITEFQSRSGARVQLSRNFEFFPGTSDRVIMVSGLVDNILKAVELILGKLLDEFYAEDGDDVRSKVRLVVPNSSCGGIIGKGGATIRYEFLLNSYLMSIAVAFCVLLLEMHLSFMFFFN</sequence>
<dbReference type="PANTHER" id="PTHR10288">
    <property type="entry name" value="KH DOMAIN CONTAINING RNA BINDING PROTEIN"/>
    <property type="match status" value="1"/>
</dbReference>
<dbReference type="GO" id="GO:0003729">
    <property type="term" value="F:mRNA binding"/>
    <property type="evidence" value="ECO:0000318"/>
    <property type="project" value="GO_Central"/>
</dbReference>
<accession>A0A1S4DFK2</accession>
<name>A0A1S4DFK2_TOBAC</name>
<dbReference type="SUPFAM" id="SSF54791">
    <property type="entry name" value="Eukaryotic type KH-domain (KH-domain type I)"/>
    <property type="match status" value="1"/>
</dbReference>
<dbReference type="PaxDb" id="4097-A0A1S4DFK2"/>
<dbReference type="OrthoDB" id="441329at2759"/>
<keyword evidence="3" id="KW-1133">Transmembrane helix</keyword>
<evidence type="ECO:0000259" key="4">
    <source>
        <dbReference type="Pfam" id="PF00013"/>
    </source>
</evidence>
<dbReference type="Gene3D" id="3.30.310.210">
    <property type="match status" value="1"/>
</dbReference>
<dbReference type="RefSeq" id="XP_016512004.1">
    <property type="nucleotide sequence ID" value="XM_016656518.1"/>
</dbReference>
<gene>
    <name evidence="5" type="primary">LOC107829086</name>
</gene>
<dbReference type="InterPro" id="IPR036612">
    <property type="entry name" value="KH_dom_type_1_sf"/>
</dbReference>
<feature type="transmembrane region" description="Helical" evidence="3">
    <location>
        <begin position="129"/>
        <end position="152"/>
    </location>
</feature>
<organism evidence="5">
    <name type="scientific">Nicotiana tabacum</name>
    <name type="common">Common tobacco</name>
    <dbReference type="NCBI Taxonomy" id="4097"/>
    <lineage>
        <taxon>Eukaryota</taxon>
        <taxon>Viridiplantae</taxon>
        <taxon>Streptophyta</taxon>
        <taxon>Embryophyta</taxon>
        <taxon>Tracheophyta</taxon>
        <taxon>Spermatophyta</taxon>
        <taxon>Magnoliopsida</taxon>
        <taxon>eudicotyledons</taxon>
        <taxon>Gunneridae</taxon>
        <taxon>Pentapetalae</taxon>
        <taxon>asterids</taxon>
        <taxon>lamiids</taxon>
        <taxon>Solanales</taxon>
        <taxon>Solanaceae</taxon>
        <taxon>Nicotianoideae</taxon>
        <taxon>Nicotianeae</taxon>
        <taxon>Nicotiana</taxon>
    </lineage>
</organism>
<evidence type="ECO:0000313" key="5">
    <source>
        <dbReference type="RefSeq" id="XP_016512004.1"/>
    </source>
</evidence>
<feature type="compositionally biased region" description="Polar residues" evidence="2">
    <location>
        <begin position="32"/>
        <end position="41"/>
    </location>
</feature>
<dbReference type="PROSITE" id="PS50084">
    <property type="entry name" value="KH_TYPE_1"/>
    <property type="match status" value="2"/>
</dbReference>
<feature type="domain" description="K Homology" evidence="4">
    <location>
        <begin position="100"/>
        <end position="121"/>
    </location>
</feature>
<evidence type="ECO:0000256" key="1">
    <source>
        <dbReference type="PROSITE-ProRule" id="PRU00117"/>
    </source>
</evidence>
<dbReference type="InterPro" id="IPR004088">
    <property type="entry name" value="KH_dom_type_1"/>
</dbReference>
<feature type="region of interest" description="Disordered" evidence="2">
    <location>
        <begin position="1"/>
        <end position="41"/>
    </location>
</feature>
<protein>
    <submittedName>
        <fullName evidence="5">Protein BTR1 isoform X1</fullName>
    </submittedName>
</protein>
<evidence type="ECO:0000256" key="3">
    <source>
        <dbReference type="SAM" id="Phobius"/>
    </source>
</evidence>
<reference evidence="5" key="1">
    <citation type="submission" date="2025-08" db="UniProtKB">
        <authorList>
            <consortium name="RefSeq"/>
        </authorList>
    </citation>
    <scope>IDENTIFICATION</scope>
</reference>
<keyword evidence="1" id="KW-0694">RNA-binding</keyword>
<feature type="compositionally biased region" description="Polar residues" evidence="2">
    <location>
        <begin position="1"/>
        <end position="24"/>
    </location>
</feature>